<gene>
    <name evidence="2" type="ORF">ENO08_08050</name>
</gene>
<reference evidence="2" key="1">
    <citation type="journal article" date="2020" name="mSystems">
        <title>Genome- and Community-Level Interaction Insights into Carbon Utilization and Element Cycling Functions of Hydrothermarchaeota in Hydrothermal Sediment.</title>
        <authorList>
            <person name="Zhou Z."/>
            <person name="Liu Y."/>
            <person name="Xu W."/>
            <person name="Pan J."/>
            <person name="Luo Z.H."/>
            <person name="Li M."/>
        </authorList>
    </citation>
    <scope>NUCLEOTIDE SEQUENCE [LARGE SCALE GENOMIC DNA]</scope>
    <source>
        <strain evidence="2">SpSt-1233</strain>
    </source>
</reference>
<dbReference type="PANTHER" id="PTHR37523:SF1">
    <property type="entry name" value="CALCINEURIN-LIKE PHOSPHOESTERASE DOMAIN-CONTAINING PROTEIN"/>
    <property type="match status" value="1"/>
</dbReference>
<name>A0A7V2AW88_UNCEI</name>
<dbReference type="Pfam" id="PF00149">
    <property type="entry name" value="Metallophos"/>
    <property type="match status" value="1"/>
</dbReference>
<evidence type="ECO:0000313" key="2">
    <source>
        <dbReference type="EMBL" id="HER44396.1"/>
    </source>
</evidence>
<proteinExistence type="predicted"/>
<accession>A0A7V2AW88</accession>
<organism evidence="2">
    <name type="scientific">Eiseniibacteriota bacterium</name>
    <dbReference type="NCBI Taxonomy" id="2212470"/>
    <lineage>
        <taxon>Bacteria</taxon>
        <taxon>Candidatus Eiseniibacteriota</taxon>
    </lineage>
</organism>
<dbReference type="SUPFAM" id="SSF56300">
    <property type="entry name" value="Metallo-dependent phosphatases"/>
    <property type="match status" value="1"/>
</dbReference>
<sequence>MMTRCFFVSDLHGKTDRYGKLFHLIENEAPDAVFIGGDILPSPGVADEYGDFIGDFLAVNLRRLREKIVGKYPRIFIIPGNDDYRSVETELESLDNEGLLTSLHGRAEPFSGWKVFGYSFTPPSPFLLKDWEKYDVSRYIDPGCVSPEEGYRTVSATIDEVRYGTISADLEDLAGSAGMENAIFLFHAPPYRTALDRAGLDGRSIDGIAMDVNVGSIAIRRFIEDLQPLLTLHGHIHESARLTGSWKDRLGRTLMFSAAHDGPELALVRFDPDDPAAASRELV</sequence>
<feature type="domain" description="Calcineurin-like phosphoesterase" evidence="1">
    <location>
        <begin position="6"/>
        <end position="238"/>
    </location>
</feature>
<dbReference type="GO" id="GO:0016787">
    <property type="term" value="F:hydrolase activity"/>
    <property type="evidence" value="ECO:0007669"/>
    <property type="project" value="InterPro"/>
</dbReference>
<protein>
    <recommendedName>
        <fullName evidence="1">Calcineurin-like phosphoesterase domain-containing protein</fullName>
    </recommendedName>
</protein>
<dbReference type="AlphaFoldDB" id="A0A7V2AW88"/>
<evidence type="ECO:0000259" key="1">
    <source>
        <dbReference type="Pfam" id="PF00149"/>
    </source>
</evidence>
<comment type="caution">
    <text evidence="2">The sequence shown here is derived from an EMBL/GenBank/DDBJ whole genome shotgun (WGS) entry which is preliminary data.</text>
</comment>
<dbReference type="Proteomes" id="UP000886069">
    <property type="component" value="Unassembled WGS sequence"/>
</dbReference>
<dbReference type="InterPro" id="IPR029052">
    <property type="entry name" value="Metallo-depent_PP-like"/>
</dbReference>
<dbReference type="Gene3D" id="3.60.21.10">
    <property type="match status" value="1"/>
</dbReference>
<dbReference type="PANTHER" id="PTHR37523">
    <property type="entry name" value="METALLOPHOSPHOESTERASE"/>
    <property type="match status" value="1"/>
</dbReference>
<dbReference type="InterPro" id="IPR004843">
    <property type="entry name" value="Calcineurin-like_PHP"/>
</dbReference>
<dbReference type="EMBL" id="DSEC01000577">
    <property type="protein sequence ID" value="HER44396.1"/>
    <property type="molecule type" value="Genomic_DNA"/>
</dbReference>